<dbReference type="EMBL" id="CAJVPY010016113">
    <property type="protein sequence ID" value="CAG8755411.1"/>
    <property type="molecule type" value="Genomic_DNA"/>
</dbReference>
<proteinExistence type="predicted"/>
<comment type="caution">
    <text evidence="1">The sequence shown here is derived from an EMBL/GenBank/DDBJ whole genome shotgun (WGS) entry which is preliminary data.</text>
</comment>
<accession>A0A9N9IYJ2</accession>
<feature type="non-terminal residue" evidence="1">
    <location>
        <position position="87"/>
    </location>
</feature>
<reference evidence="1" key="1">
    <citation type="submission" date="2021-06" db="EMBL/GenBank/DDBJ databases">
        <authorList>
            <person name="Kallberg Y."/>
            <person name="Tangrot J."/>
            <person name="Rosling A."/>
        </authorList>
    </citation>
    <scope>NUCLEOTIDE SEQUENCE</scope>
    <source>
        <strain evidence="1">MA453B</strain>
    </source>
</reference>
<gene>
    <name evidence="1" type="ORF">DERYTH_LOCUS17282</name>
</gene>
<dbReference type="Proteomes" id="UP000789405">
    <property type="component" value="Unassembled WGS sequence"/>
</dbReference>
<protein>
    <submittedName>
        <fullName evidence="1">8990_t:CDS:1</fullName>
    </submittedName>
</protein>
<evidence type="ECO:0000313" key="2">
    <source>
        <dbReference type="Proteomes" id="UP000789405"/>
    </source>
</evidence>
<evidence type="ECO:0000313" key="1">
    <source>
        <dbReference type="EMBL" id="CAG8755411.1"/>
    </source>
</evidence>
<keyword evidence="2" id="KW-1185">Reference proteome</keyword>
<dbReference type="AlphaFoldDB" id="A0A9N9IYJ2"/>
<organism evidence="1 2">
    <name type="scientific">Dentiscutata erythropus</name>
    <dbReference type="NCBI Taxonomy" id="1348616"/>
    <lineage>
        <taxon>Eukaryota</taxon>
        <taxon>Fungi</taxon>
        <taxon>Fungi incertae sedis</taxon>
        <taxon>Mucoromycota</taxon>
        <taxon>Glomeromycotina</taxon>
        <taxon>Glomeromycetes</taxon>
        <taxon>Diversisporales</taxon>
        <taxon>Gigasporaceae</taxon>
        <taxon>Dentiscutata</taxon>
    </lineage>
</organism>
<name>A0A9N9IYJ2_9GLOM</name>
<sequence length="87" mass="10129">DDEAHILSSSSLPPYEHEDEIHVVSPQSSHDQEDEYYVLSRSPLHHQDEIHAAPLSSYDQIDKVYDLSLLSHDYVILILFRGFYVLY</sequence>